<organism evidence="1 2">
    <name type="scientific">Petrotoga sibirica</name>
    <dbReference type="NCBI Taxonomy" id="156202"/>
    <lineage>
        <taxon>Bacteria</taxon>
        <taxon>Thermotogati</taxon>
        <taxon>Thermotogota</taxon>
        <taxon>Thermotogae</taxon>
        <taxon>Petrotogales</taxon>
        <taxon>Petrotogaceae</taxon>
        <taxon>Petrotoga</taxon>
    </lineage>
</organism>
<evidence type="ECO:0000313" key="2">
    <source>
        <dbReference type="Proteomes" id="UP000294817"/>
    </source>
</evidence>
<keyword evidence="2" id="KW-1185">Reference proteome</keyword>
<dbReference type="Proteomes" id="UP000294817">
    <property type="component" value="Unassembled WGS sequence"/>
</dbReference>
<protein>
    <submittedName>
        <fullName evidence="1">Spore photoproduct lyase</fullName>
    </submittedName>
</protein>
<comment type="caution">
    <text evidence="1">The sequence shown here is derived from an EMBL/GenBank/DDBJ whole genome shotgun (WGS) entry which is preliminary data.</text>
</comment>
<dbReference type="AlphaFoldDB" id="A0A4R8EMT5"/>
<dbReference type="Gene3D" id="3.80.30.30">
    <property type="match status" value="1"/>
</dbReference>
<accession>A0A4R8EMT5</accession>
<evidence type="ECO:0000313" key="1">
    <source>
        <dbReference type="EMBL" id="TDX11828.1"/>
    </source>
</evidence>
<name>A0A4R8EMT5_9BACT</name>
<reference evidence="1 2" key="1">
    <citation type="submission" date="2019-03" db="EMBL/GenBank/DDBJ databases">
        <title>Genomic Encyclopedia of Type Strains, Phase IV (KMG-IV): sequencing the most valuable type-strain genomes for metagenomic binning, comparative biology and taxonomic classification.</title>
        <authorList>
            <person name="Goeker M."/>
        </authorList>
    </citation>
    <scope>NUCLEOTIDE SEQUENCE [LARGE SCALE GENOMIC DNA]</scope>
    <source>
        <strain evidence="1 2">DSM 13575</strain>
    </source>
</reference>
<dbReference type="Gene3D" id="3.40.50.12110">
    <property type="match status" value="1"/>
</dbReference>
<dbReference type="GO" id="GO:1904047">
    <property type="term" value="F:S-adenosyl-L-methionine binding"/>
    <property type="evidence" value="ECO:0007669"/>
    <property type="project" value="TreeGrafter"/>
</dbReference>
<sequence>MKISNQNYTSETFSHIYIEKDALYYPLTNKITSKLNKSKIVYIDNYNEIFSRKNQNPFLQKLSPSLILAVNKGDFIYKGSTLCHNFEQQNFYYTNFVVNCLLDCDYCYLKGMNFSSNILFFVNLSDYFHELSRLLNVIKERPERGQGKLYLSISYDSDILLFEGIYPFLKEWIEFAEANPQITIEIRTKTSNYKKFLNYSPLENLIITWSISPKEVIAKYEKNTPSLERRLMAISQLLEKGWKVNLALDPILYIGENWRDTYKEFLNLLSVNINLKKINAITLGVFRIPVEYLKRFKKFFKSPISFFPYDTVNGVSSYPEELKSKMIEFVSSELEKIYDKRNIYIV</sequence>
<dbReference type="InterPro" id="IPR049539">
    <property type="entry name" value="SPL"/>
</dbReference>
<dbReference type="Pfam" id="PF20903">
    <property type="entry name" value="SPL"/>
    <property type="match status" value="1"/>
</dbReference>
<dbReference type="CDD" id="cd01335">
    <property type="entry name" value="Radical_SAM"/>
    <property type="match status" value="1"/>
</dbReference>
<dbReference type="GO" id="GO:0042601">
    <property type="term" value="C:endospore-forming forespore"/>
    <property type="evidence" value="ECO:0007669"/>
    <property type="project" value="TreeGrafter"/>
</dbReference>
<dbReference type="GO" id="GO:0003913">
    <property type="term" value="F:DNA photolyase activity"/>
    <property type="evidence" value="ECO:0007669"/>
    <property type="project" value="TreeGrafter"/>
</dbReference>
<gene>
    <name evidence="1" type="ORF">C8D74_11535</name>
</gene>
<dbReference type="PANTHER" id="PTHR37822">
    <property type="entry name" value="SPORE PHOTOPRODUCT LYASE-RELATED"/>
    <property type="match status" value="1"/>
</dbReference>
<keyword evidence="1" id="KW-0456">Lyase</keyword>
<dbReference type="EMBL" id="SODZ01000015">
    <property type="protein sequence ID" value="TDX11828.1"/>
    <property type="molecule type" value="Genomic_DNA"/>
</dbReference>
<proteinExistence type="predicted"/>
<dbReference type="RefSeq" id="WP_103877090.1">
    <property type="nucleotide sequence ID" value="NZ_SODZ01000015.1"/>
</dbReference>
<dbReference type="GO" id="GO:0051539">
    <property type="term" value="F:4 iron, 4 sulfur cluster binding"/>
    <property type="evidence" value="ECO:0007669"/>
    <property type="project" value="TreeGrafter"/>
</dbReference>
<dbReference type="PANTHER" id="PTHR37822:SF2">
    <property type="entry name" value="SPORE PHOTOPRODUCT LYASE"/>
    <property type="match status" value="1"/>
</dbReference>